<name>A0A0C9RE00_9HYME</name>
<reference evidence="2" key="1">
    <citation type="submission" date="2015-01" db="EMBL/GenBank/DDBJ databases">
        <title>Transcriptome Assembly of Fopius arisanus.</title>
        <authorList>
            <person name="Geib S."/>
        </authorList>
    </citation>
    <scope>NUCLEOTIDE SEQUENCE</scope>
</reference>
<protein>
    <submittedName>
        <fullName evidence="2">BBP protein</fullName>
    </submittedName>
</protein>
<dbReference type="InterPro" id="IPR027996">
    <property type="entry name" value="TEDC1_dom"/>
</dbReference>
<proteinExistence type="predicted"/>
<evidence type="ECO:0000313" key="2">
    <source>
        <dbReference type="EMBL" id="JAG84541.1"/>
    </source>
</evidence>
<feature type="domain" description="Tubulin epsilon and delta complex protein 1" evidence="1">
    <location>
        <begin position="83"/>
        <end position="264"/>
    </location>
</feature>
<accession>A0A0C9RE00</accession>
<dbReference type="PANTHER" id="PTHR35076">
    <property type="entry name" value="TUBULIN EPSILON AND DELTA COMPLEX PROTEIN 1"/>
    <property type="match status" value="1"/>
</dbReference>
<gene>
    <name evidence="2" type="primary">BBP</name>
    <name evidence="2" type="ORF">g.10628</name>
</gene>
<sequence length="372" mass="42802">MMSDVKNTINLLCKHIGQCTGVQVHPEYFKSAKYNEDSPEAIRCFWAILSALSHSAVKKIRPEVDFQHYDESKSAKLYFAYLQYPSIEFYGLSENSRNNRECLLALAWLIGVHNVLETAMQLKLAGSILGRACVQSDDSLQKREHEENNENENVSPDLIDRAHSIVHKCMIVNNNLKDINELIVEKIKSTSKLHIASSNSCGLPHLNVPEMSIIKQFVTHENKYSEHNEKNLVDLQRLAVMIETHSLWKRSEDIFFDWMGTVLEKHKQNPPRDFSEKTVDEFSIFICILRHLTKKRIHSLKHSDAGDDENISKTPCASRFSTTKEKNNDTRLWNVEISQKLDEEQEKTCEKMSELTAELKAMLKSIPNCIQI</sequence>
<dbReference type="InterPro" id="IPR043535">
    <property type="entry name" value="TEDC1"/>
</dbReference>
<dbReference type="PANTHER" id="PTHR35076:SF1">
    <property type="entry name" value="TUBULIN EPSILON AND DELTA COMPLEX PROTEIN 1"/>
    <property type="match status" value="1"/>
</dbReference>
<dbReference type="Pfam" id="PF14970">
    <property type="entry name" value="TEDC1"/>
    <property type="match status" value="1"/>
</dbReference>
<organism evidence="2">
    <name type="scientific">Fopius arisanus</name>
    <dbReference type="NCBI Taxonomy" id="64838"/>
    <lineage>
        <taxon>Eukaryota</taxon>
        <taxon>Metazoa</taxon>
        <taxon>Ecdysozoa</taxon>
        <taxon>Arthropoda</taxon>
        <taxon>Hexapoda</taxon>
        <taxon>Insecta</taxon>
        <taxon>Pterygota</taxon>
        <taxon>Neoptera</taxon>
        <taxon>Endopterygota</taxon>
        <taxon>Hymenoptera</taxon>
        <taxon>Apocrita</taxon>
        <taxon>Ichneumonoidea</taxon>
        <taxon>Braconidae</taxon>
        <taxon>Opiinae</taxon>
        <taxon>Fopius</taxon>
    </lineage>
</organism>
<dbReference type="AlphaFoldDB" id="A0A0C9RE00"/>
<dbReference type="EMBL" id="GBYB01014774">
    <property type="protein sequence ID" value="JAG84541.1"/>
    <property type="molecule type" value="Transcribed_RNA"/>
</dbReference>
<evidence type="ECO:0000259" key="1">
    <source>
        <dbReference type="Pfam" id="PF14970"/>
    </source>
</evidence>